<dbReference type="InterPro" id="IPR036138">
    <property type="entry name" value="PBP_dimer_sf"/>
</dbReference>
<keyword evidence="13 14" id="KW-0961">Cell wall biogenesis/degradation</keyword>
<dbReference type="FunFam" id="3.40.710.10:FF:000024">
    <property type="entry name" value="Penicillin-binding protein 2"/>
    <property type="match status" value="1"/>
</dbReference>
<evidence type="ECO:0000259" key="17">
    <source>
        <dbReference type="Pfam" id="PF03717"/>
    </source>
</evidence>
<evidence type="ECO:0000256" key="3">
    <source>
        <dbReference type="ARBA" id="ARBA00022475"/>
    </source>
</evidence>
<dbReference type="EC" id="3.4.16.4" evidence="14"/>
<dbReference type="SUPFAM" id="SSF56519">
    <property type="entry name" value="Penicillin binding protein dimerisation domain"/>
    <property type="match status" value="1"/>
</dbReference>
<dbReference type="Pfam" id="PF03717">
    <property type="entry name" value="PBP_dimer"/>
    <property type="match status" value="1"/>
</dbReference>
<feature type="binding site" evidence="14">
    <location>
        <position position="350"/>
    </location>
    <ligand>
        <name>Zn(2+)</name>
        <dbReference type="ChEBI" id="CHEBI:29105"/>
    </ligand>
</feature>
<accession>A0A4R1B5J4</accession>
<dbReference type="InterPro" id="IPR017790">
    <property type="entry name" value="Penicillin-binding_protein_2"/>
</dbReference>
<dbReference type="OrthoDB" id="9789078at2"/>
<evidence type="ECO:0000256" key="6">
    <source>
        <dbReference type="ARBA" id="ARBA00022670"/>
    </source>
</evidence>
<feature type="active site" description="Acyl-ester intermediate" evidence="14">
    <location>
        <position position="326"/>
    </location>
</feature>
<keyword evidence="12 14" id="KW-0472">Membrane</keyword>
<keyword evidence="5 14" id="KW-0121">Carboxypeptidase</keyword>
<keyword evidence="11 14" id="KW-1133">Transmembrane helix</keyword>
<evidence type="ECO:0000256" key="8">
    <source>
        <dbReference type="ARBA" id="ARBA00022801"/>
    </source>
</evidence>
<dbReference type="RefSeq" id="WP_131447558.1">
    <property type="nucleotide sequence ID" value="NZ_SJZB01000042.1"/>
</dbReference>
<dbReference type="GO" id="GO:0008270">
    <property type="term" value="F:zinc ion binding"/>
    <property type="evidence" value="ECO:0007669"/>
    <property type="project" value="UniProtKB-UniRule"/>
</dbReference>
<evidence type="ECO:0000313" key="19">
    <source>
        <dbReference type="Proteomes" id="UP000295443"/>
    </source>
</evidence>
<reference evidence="18 19" key="1">
    <citation type="submission" date="2019-03" db="EMBL/GenBank/DDBJ databases">
        <title>Genome sequence of Thiobacillaceae bacterium LSR1, a sulfur-oxidizing bacterium isolated from freshwater sediment.</title>
        <authorList>
            <person name="Li S."/>
        </authorList>
    </citation>
    <scope>NUCLEOTIDE SEQUENCE [LARGE SCALE GENOMIC DNA]</scope>
    <source>
        <strain evidence="18 19">LSR1</strain>
    </source>
</reference>
<keyword evidence="7 14" id="KW-0812">Transmembrane</keyword>
<keyword evidence="14" id="KW-0479">Metal-binding</keyword>
<comment type="caution">
    <text evidence="18">The sequence shown here is derived from an EMBL/GenBank/DDBJ whole genome shotgun (WGS) entry which is preliminary data.</text>
</comment>
<evidence type="ECO:0000256" key="10">
    <source>
        <dbReference type="ARBA" id="ARBA00022984"/>
    </source>
</evidence>
<evidence type="ECO:0000256" key="13">
    <source>
        <dbReference type="ARBA" id="ARBA00023316"/>
    </source>
</evidence>
<feature type="domain" description="Penicillin-binding protein transpeptidase" evidence="16">
    <location>
        <begin position="267"/>
        <end position="605"/>
    </location>
</feature>
<protein>
    <recommendedName>
        <fullName evidence="14">Peptidoglycan D,D-transpeptidase MrdA</fullName>
        <ecNumber evidence="14">3.4.16.4</ecNumber>
    </recommendedName>
    <alternativeName>
        <fullName evidence="14">Penicillin-binding protein 2</fullName>
        <shortName evidence="14">PBP-2</shortName>
    </alternativeName>
</protein>
<feature type="compositionally biased region" description="Acidic residues" evidence="15">
    <location>
        <begin position="628"/>
        <end position="637"/>
    </location>
</feature>
<evidence type="ECO:0000256" key="2">
    <source>
        <dbReference type="ARBA" id="ARBA00004236"/>
    </source>
</evidence>
<dbReference type="GO" id="GO:0006508">
    <property type="term" value="P:proteolysis"/>
    <property type="evidence" value="ECO:0007669"/>
    <property type="project" value="UniProtKB-KW"/>
</dbReference>
<keyword evidence="19" id="KW-1185">Reference proteome</keyword>
<keyword evidence="9 14" id="KW-0133">Cell shape</keyword>
<keyword evidence="8 14" id="KW-0378">Hydrolase</keyword>
<keyword evidence="14" id="KW-0862">Zinc</keyword>
<name>A0A4R1B5J4_9PROT</name>
<dbReference type="Gene3D" id="3.40.710.10">
    <property type="entry name" value="DD-peptidase/beta-lactamase superfamily"/>
    <property type="match status" value="1"/>
</dbReference>
<keyword evidence="6 14" id="KW-0645">Protease</keyword>
<dbReference type="GO" id="GO:0009002">
    <property type="term" value="F:serine-type D-Ala-D-Ala carboxypeptidase activity"/>
    <property type="evidence" value="ECO:0007669"/>
    <property type="project" value="UniProtKB-UniRule"/>
</dbReference>
<evidence type="ECO:0000256" key="5">
    <source>
        <dbReference type="ARBA" id="ARBA00022645"/>
    </source>
</evidence>
<proteinExistence type="inferred from homology"/>
<dbReference type="InterPro" id="IPR012338">
    <property type="entry name" value="Beta-lactam/transpept-like"/>
</dbReference>
<dbReference type="SUPFAM" id="SSF56601">
    <property type="entry name" value="beta-lactamase/transpeptidase-like"/>
    <property type="match status" value="1"/>
</dbReference>
<dbReference type="InterPro" id="IPR005311">
    <property type="entry name" value="PBP_dimer"/>
</dbReference>
<evidence type="ECO:0000313" key="18">
    <source>
        <dbReference type="EMBL" id="TCJ12780.1"/>
    </source>
</evidence>
<comment type="pathway">
    <text evidence="14">Cell wall biogenesis; peptidoglycan biosynthesis.</text>
</comment>
<feature type="region of interest" description="Disordered" evidence="15">
    <location>
        <begin position="616"/>
        <end position="659"/>
    </location>
</feature>
<dbReference type="Gene3D" id="3.90.1310.10">
    <property type="entry name" value="Penicillin-binding protein 2a (Domain 2)"/>
    <property type="match status" value="1"/>
</dbReference>
<evidence type="ECO:0000256" key="4">
    <source>
        <dbReference type="ARBA" id="ARBA00022519"/>
    </source>
</evidence>
<evidence type="ECO:0000256" key="14">
    <source>
        <dbReference type="HAMAP-Rule" id="MF_02081"/>
    </source>
</evidence>
<feature type="compositionally biased region" description="Basic and acidic residues" evidence="15">
    <location>
        <begin position="650"/>
        <end position="659"/>
    </location>
</feature>
<dbReference type="GO" id="GO:0008658">
    <property type="term" value="F:penicillin binding"/>
    <property type="evidence" value="ECO:0007669"/>
    <property type="project" value="InterPro"/>
</dbReference>
<comment type="catalytic activity">
    <reaction evidence="14">
        <text>Preferential cleavage: (Ac)2-L-Lys-D-Ala-|-D-Ala. Also transpeptidation of peptidyl-alanyl moieties that are N-acyl substituents of D-alanine.</text>
        <dbReference type="EC" id="3.4.16.4"/>
    </reaction>
</comment>
<comment type="subcellular location">
    <subcellularLocation>
        <location evidence="14">Cell inner membrane</location>
        <topology evidence="14">Single-pass membrane protein</topology>
    </subcellularLocation>
    <subcellularLocation>
        <location evidence="2">Cell membrane</location>
    </subcellularLocation>
    <subcellularLocation>
        <location evidence="1">Membrane</location>
        <topology evidence="1">Single-pass membrane protein</topology>
    </subcellularLocation>
</comment>
<keyword evidence="4 14" id="KW-0997">Cell inner membrane</keyword>
<keyword evidence="10 14" id="KW-0573">Peptidoglycan synthesis</keyword>
<dbReference type="GO" id="GO:0071972">
    <property type="term" value="F:peptidoglycan L,D-transpeptidase activity"/>
    <property type="evidence" value="ECO:0007669"/>
    <property type="project" value="TreeGrafter"/>
</dbReference>
<feature type="binding site" evidence="14">
    <location>
        <position position="371"/>
    </location>
    <ligand>
        <name>Zn(2+)</name>
        <dbReference type="ChEBI" id="CHEBI:29105"/>
    </ligand>
</feature>
<dbReference type="AlphaFoldDB" id="A0A4R1B5J4"/>
<gene>
    <name evidence="14 18" type="primary">mrdA</name>
    <name evidence="18" type="ORF">EZJ19_11100</name>
</gene>
<sequence length="659" mass="72656">MKLLNTLEDFQQFYNRVRIAAAGAGLLFLILFGRFFWLQVLQYDRYHALAESNRIALVPAVPARGAIYDRNGAVLAHNFSAHTLEITPSKTTGLEDTLDRLSKIVQIDAADRKRFKRLLAESKNFESIPIRNKLTEEEEARFAVNRFRFPGVEVRARLFRLYPFGDSFAHVIGYIGRVNDNDLDNLRQAGEDANYRGTDHIGKLGVEKSYEPWLHGRTGIEKVEVDSSGKAVRLLSRTPPLAGNNIHLYLDAKLQQVAESSFGELRGALVALDPRNGGVLALVSKPGFDPNLFVDGIDPTSWKELNDSLDRPLINRALRGVYPPGSTFKPFMALAGLELGLRKPSDAISDPGYYSLPGSSHRYRDWKAGGHGMVDLQKSIVISCDTYYYQLAHLMGIQRMHDFLDQFGFGRKTEVDLDGELPGVLPSPEWKRKRFKQIWWPGETVIAGIGQGYNLATPMQLAVATMTIANDGTVYKPRLIRAWSDPGSGRLHYAAPEVLRRVDLKAENLRVVKEAMAMVTQPGGTASSAFAGAPYLAAGKTGTAQVIGIKQNERYSESRVAMRNRDHALFIAFAPVDAPKIVVAVMVENGGHGGSIAAPIAREVIDYWLLGKLPTQAAPAPPANPDAVPDEEQEDSVPADAASMPAANALREEAQTDER</sequence>
<dbReference type="Proteomes" id="UP000295443">
    <property type="component" value="Unassembled WGS sequence"/>
</dbReference>
<evidence type="ECO:0000256" key="11">
    <source>
        <dbReference type="ARBA" id="ARBA00022989"/>
    </source>
</evidence>
<evidence type="ECO:0000259" key="16">
    <source>
        <dbReference type="Pfam" id="PF00905"/>
    </source>
</evidence>
<keyword evidence="3 14" id="KW-1003">Cell membrane</keyword>
<organism evidence="18 19">
    <name type="scientific">Parasulfuritortus cantonensis</name>
    <dbReference type="NCBI Taxonomy" id="2528202"/>
    <lineage>
        <taxon>Bacteria</taxon>
        <taxon>Pseudomonadati</taxon>
        <taxon>Pseudomonadota</taxon>
        <taxon>Betaproteobacteria</taxon>
        <taxon>Nitrosomonadales</taxon>
        <taxon>Thiobacillaceae</taxon>
        <taxon>Parasulfuritortus</taxon>
    </lineage>
</organism>
<dbReference type="Gene3D" id="3.30.1390.30">
    <property type="entry name" value="Penicillin-binding protein 2a, domain 3"/>
    <property type="match status" value="1"/>
</dbReference>
<dbReference type="Pfam" id="PF00905">
    <property type="entry name" value="Transpeptidase"/>
    <property type="match status" value="1"/>
</dbReference>
<dbReference type="HAMAP" id="MF_02081">
    <property type="entry name" value="MrdA_transpept"/>
    <property type="match status" value="1"/>
</dbReference>
<feature type="compositionally biased region" description="Low complexity" evidence="15">
    <location>
        <begin position="639"/>
        <end position="649"/>
    </location>
</feature>
<feature type="binding site" evidence="14">
    <location>
        <position position="365"/>
    </location>
    <ligand>
        <name>Zn(2+)</name>
        <dbReference type="ChEBI" id="CHEBI:29105"/>
    </ligand>
</feature>
<dbReference type="InterPro" id="IPR001460">
    <property type="entry name" value="PCN-bd_Tpept"/>
</dbReference>
<evidence type="ECO:0000256" key="15">
    <source>
        <dbReference type="SAM" id="MobiDB-lite"/>
    </source>
</evidence>
<feature type="transmembrane region" description="Helical" evidence="14">
    <location>
        <begin position="20"/>
        <end position="37"/>
    </location>
</feature>
<dbReference type="GO" id="GO:0071555">
    <property type="term" value="P:cell wall organization"/>
    <property type="evidence" value="ECO:0007669"/>
    <property type="project" value="UniProtKB-KW"/>
</dbReference>
<dbReference type="PANTHER" id="PTHR30627:SF2">
    <property type="entry name" value="PEPTIDOGLYCAN D,D-TRANSPEPTIDASE MRDA"/>
    <property type="match status" value="1"/>
</dbReference>
<evidence type="ECO:0000256" key="12">
    <source>
        <dbReference type="ARBA" id="ARBA00023136"/>
    </source>
</evidence>
<dbReference type="GO" id="GO:0005886">
    <property type="term" value="C:plasma membrane"/>
    <property type="evidence" value="ECO:0007669"/>
    <property type="project" value="UniProtKB-SubCell"/>
</dbReference>
<comment type="similarity">
    <text evidence="14">Belongs to the transpeptidase family. MrdA subfamily.</text>
</comment>
<feature type="domain" description="Penicillin-binding protein dimerisation" evidence="17">
    <location>
        <begin position="61"/>
        <end position="233"/>
    </location>
</feature>
<dbReference type="GO" id="GO:0008360">
    <property type="term" value="P:regulation of cell shape"/>
    <property type="evidence" value="ECO:0007669"/>
    <property type="project" value="UniProtKB-KW"/>
</dbReference>
<evidence type="ECO:0000256" key="7">
    <source>
        <dbReference type="ARBA" id="ARBA00022692"/>
    </source>
</evidence>
<dbReference type="InterPro" id="IPR050515">
    <property type="entry name" value="Beta-lactam/transpept"/>
</dbReference>
<comment type="function">
    <text evidence="14">Catalyzes cross-linking of the peptidoglycan cell wall.</text>
</comment>
<comment type="cofactor">
    <cofactor evidence="14">
        <name>Zn(2+)</name>
        <dbReference type="ChEBI" id="CHEBI:29105"/>
    </cofactor>
    <text evidence="14">Binds one Zn(2+) ion per subunit.</text>
</comment>
<feature type="binding site" evidence="14">
    <location>
        <position position="384"/>
    </location>
    <ligand>
        <name>Zn(2+)</name>
        <dbReference type="ChEBI" id="CHEBI:29105"/>
    </ligand>
</feature>
<evidence type="ECO:0000256" key="1">
    <source>
        <dbReference type="ARBA" id="ARBA00004167"/>
    </source>
</evidence>
<dbReference type="UniPathway" id="UPA00219"/>
<dbReference type="NCBIfam" id="TIGR03423">
    <property type="entry name" value="pbp2_mrdA"/>
    <property type="match status" value="1"/>
</dbReference>
<dbReference type="EMBL" id="SJZB01000042">
    <property type="protein sequence ID" value="TCJ12780.1"/>
    <property type="molecule type" value="Genomic_DNA"/>
</dbReference>
<evidence type="ECO:0000256" key="9">
    <source>
        <dbReference type="ARBA" id="ARBA00022960"/>
    </source>
</evidence>
<dbReference type="GO" id="GO:0009252">
    <property type="term" value="P:peptidoglycan biosynthetic process"/>
    <property type="evidence" value="ECO:0007669"/>
    <property type="project" value="UniProtKB-UniRule"/>
</dbReference>
<dbReference type="PANTHER" id="PTHR30627">
    <property type="entry name" value="PEPTIDOGLYCAN D,D-TRANSPEPTIDASE"/>
    <property type="match status" value="1"/>
</dbReference>